<evidence type="ECO:0000313" key="1">
    <source>
        <dbReference type="EMBL" id="ORE08292.1"/>
    </source>
</evidence>
<dbReference type="AlphaFoldDB" id="A0A1X0R8F6"/>
<protein>
    <submittedName>
        <fullName evidence="1">Uncharacterized protein</fullName>
    </submittedName>
</protein>
<organism evidence="1">
    <name type="scientific">Rhizopus microsporus var. microsporus</name>
    <dbReference type="NCBI Taxonomy" id="86635"/>
    <lineage>
        <taxon>Eukaryota</taxon>
        <taxon>Fungi</taxon>
        <taxon>Fungi incertae sedis</taxon>
        <taxon>Mucoromycota</taxon>
        <taxon>Mucoromycotina</taxon>
        <taxon>Mucoromycetes</taxon>
        <taxon>Mucorales</taxon>
        <taxon>Mucorineae</taxon>
        <taxon>Rhizopodaceae</taxon>
        <taxon>Rhizopus</taxon>
    </lineage>
</organism>
<reference evidence="1" key="1">
    <citation type="journal article" date="2016" name="Proc. Natl. Acad. Sci. U.S.A.">
        <title>Lipid metabolic changes in an early divergent fungus govern the establishment of a mutualistic symbiosis with endobacteria.</title>
        <authorList>
            <person name="Lastovetsky O.A."/>
            <person name="Gaspar M.L."/>
            <person name="Mondo S.J."/>
            <person name="LaButti K.M."/>
            <person name="Sandor L."/>
            <person name="Grigoriev I.V."/>
            <person name="Henry S.A."/>
            <person name="Pawlowska T.E."/>
        </authorList>
    </citation>
    <scope>NUCLEOTIDE SEQUENCE [LARGE SCALE GENOMIC DNA]</scope>
    <source>
        <strain evidence="1">ATCC 52814</strain>
    </source>
</reference>
<name>A0A1X0R8F6_RHIZD</name>
<dbReference type="VEuPathDB" id="FungiDB:BCV72DRAFT_91333"/>
<sequence>MTSQTCLYCFSKLDHPIQRKTEKGRQISFKSKGSFLCRNPKCVVVRNNKASKSRGPLSALAIGISGLCKLLFKQILPIFSPRISHSNTDFISITSSLLNTREWQGHCDASTL</sequence>
<accession>A0A1X0R8F6</accession>
<gene>
    <name evidence="1" type="ORF">BCV72DRAFT_91333</name>
</gene>
<dbReference type="Proteomes" id="UP000242414">
    <property type="component" value="Unassembled WGS sequence"/>
</dbReference>
<proteinExistence type="predicted"/>
<dbReference type="EMBL" id="KV921890">
    <property type="protein sequence ID" value="ORE08292.1"/>
    <property type="molecule type" value="Genomic_DNA"/>
</dbReference>